<dbReference type="SUPFAM" id="SSF52413">
    <property type="entry name" value="UDP-glucose/GDP-mannose dehydrogenase C-terminal domain"/>
    <property type="match status" value="1"/>
</dbReference>
<dbReference type="AlphaFoldDB" id="A0A379KMC2"/>
<dbReference type="InterPro" id="IPR001732">
    <property type="entry name" value="UDP-Glc/GDP-Man_DH_N"/>
</dbReference>
<comment type="catalytic activity">
    <reaction evidence="7 8">
        <text>UDP-alpha-D-glucose + 2 NAD(+) + H2O = UDP-alpha-D-glucuronate + 2 NADH + 3 H(+)</text>
        <dbReference type="Rhea" id="RHEA:23596"/>
        <dbReference type="ChEBI" id="CHEBI:15377"/>
        <dbReference type="ChEBI" id="CHEBI:15378"/>
        <dbReference type="ChEBI" id="CHEBI:57540"/>
        <dbReference type="ChEBI" id="CHEBI:57945"/>
        <dbReference type="ChEBI" id="CHEBI:58052"/>
        <dbReference type="ChEBI" id="CHEBI:58885"/>
        <dbReference type="EC" id="1.1.1.22"/>
    </reaction>
</comment>
<evidence type="ECO:0000256" key="9">
    <source>
        <dbReference type="PIRSR" id="PIRSR500134-1"/>
    </source>
</evidence>
<dbReference type="InterPro" id="IPR028357">
    <property type="entry name" value="UDPglc_DH_bac"/>
</dbReference>
<gene>
    <name evidence="13" type="primary">ywqF</name>
    <name evidence="13" type="ORF">NCTC7914_03284</name>
</gene>
<name>A0A379KMC2_PSEPU</name>
<dbReference type="InterPro" id="IPR036220">
    <property type="entry name" value="UDP-Glc/GDP-Man_DH_C_sf"/>
</dbReference>
<dbReference type="GO" id="GO:0051287">
    <property type="term" value="F:NAD binding"/>
    <property type="evidence" value="ECO:0007669"/>
    <property type="project" value="InterPro"/>
</dbReference>
<feature type="binding site" evidence="11">
    <location>
        <position position="334"/>
    </location>
    <ligand>
        <name>NAD(+)</name>
        <dbReference type="ChEBI" id="CHEBI:57540"/>
    </ligand>
</feature>
<evidence type="ECO:0000256" key="11">
    <source>
        <dbReference type="PIRSR" id="PIRSR500134-3"/>
    </source>
</evidence>
<dbReference type="Pfam" id="PF03720">
    <property type="entry name" value="UDPG_MGDP_dh_C"/>
    <property type="match status" value="1"/>
</dbReference>
<feature type="binding site" evidence="11">
    <location>
        <position position="86"/>
    </location>
    <ligand>
        <name>NAD(+)</name>
        <dbReference type="ChEBI" id="CHEBI:57540"/>
    </ligand>
</feature>
<dbReference type="Pfam" id="PF03721">
    <property type="entry name" value="UDPG_MGDP_dh_N"/>
    <property type="match status" value="1"/>
</dbReference>
<reference evidence="13 14" key="1">
    <citation type="submission" date="2018-06" db="EMBL/GenBank/DDBJ databases">
        <authorList>
            <consortium name="Pathogen Informatics"/>
            <person name="Doyle S."/>
        </authorList>
    </citation>
    <scope>NUCLEOTIDE SEQUENCE [LARGE SCALE GENOMIC DNA]</scope>
    <source>
        <strain evidence="13 14">NCTC7914</strain>
    </source>
</reference>
<dbReference type="PANTHER" id="PTHR43750:SF3">
    <property type="entry name" value="UDP-GLUCOSE 6-DEHYDROGENASE TUAD"/>
    <property type="match status" value="1"/>
</dbReference>
<comment type="pathway">
    <text evidence="1">Nucleotide-sugar biosynthesis; UDP-alpha-D-glucuronate biosynthesis; UDP-alpha-D-glucuronate from UDP-alpha-D-glucose: step 1/1.</text>
</comment>
<dbReference type="InterPro" id="IPR014027">
    <property type="entry name" value="UDP-Glc/GDP-Man_DH_C"/>
</dbReference>
<evidence type="ECO:0000259" key="12">
    <source>
        <dbReference type="SMART" id="SM00984"/>
    </source>
</evidence>
<dbReference type="GO" id="GO:0006065">
    <property type="term" value="P:UDP-glucuronate biosynthetic process"/>
    <property type="evidence" value="ECO:0007669"/>
    <property type="project" value="UniProtKB-UniPathway"/>
</dbReference>
<evidence type="ECO:0000256" key="3">
    <source>
        <dbReference type="ARBA" id="ARBA00012954"/>
    </source>
</evidence>
<dbReference type="UniPathway" id="UPA00038">
    <property type="reaction ID" value="UER00491"/>
</dbReference>
<feature type="binding site" evidence="11">
    <location>
        <position position="121"/>
    </location>
    <ligand>
        <name>NAD(+)</name>
        <dbReference type="ChEBI" id="CHEBI:57540"/>
    </ligand>
</feature>
<dbReference type="Proteomes" id="UP000254602">
    <property type="component" value="Unassembled WGS sequence"/>
</dbReference>
<evidence type="ECO:0000256" key="2">
    <source>
        <dbReference type="ARBA" id="ARBA00006601"/>
    </source>
</evidence>
<evidence type="ECO:0000256" key="6">
    <source>
        <dbReference type="ARBA" id="ARBA00023027"/>
    </source>
</evidence>
<comment type="similarity">
    <text evidence="2 8">Belongs to the UDP-glucose/GDP-mannose dehydrogenase family.</text>
</comment>
<dbReference type="SMART" id="SM00984">
    <property type="entry name" value="UDPG_MGDP_dh_C"/>
    <property type="match status" value="1"/>
</dbReference>
<evidence type="ECO:0000256" key="10">
    <source>
        <dbReference type="PIRSR" id="PIRSR500134-2"/>
    </source>
</evidence>
<dbReference type="NCBIfam" id="TIGR03026">
    <property type="entry name" value="NDP-sugDHase"/>
    <property type="match status" value="1"/>
</dbReference>
<feature type="binding site" evidence="10">
    <location>
        <begin position="155"/>
        <end position="158"/>
    </location>
    <ligand>
        <name>substrate</name>
    </ligand>
</feature>
<keyword evidence="5 8" id="KW-0560">Oxidoreductase</keyword>
<proteinExistence type="inferred from homology"/>
<evidence type="ECO:0000256" key="8">
    <source>
        <dbReference type="PIRNR" id="PIRNR000124"/>
    </source>
</evidence>
<accession>A0A379KMC2</accession>
<dbReference type="SUPFAM" id="SSF51735">
    <property type="entry name" value="NAD(P)-binding Rossmann-fold domains"/>
    <property type="match status" value="1"/>
</dbReference>
<feature type="binding site" evidence="10">
    <location>
        <begin position="255"/>
        <end position="259"/>
    </location>
    <ligand>
        <name>substrate</name>
    </ligand>
</feature>
<dbReference type="Gene3D" id="3.40.50.720">
    <property type="entry name" value="NAD(P)-binding Rossmann-like Domain"/>
    <property type="match status" value="2"/>
</dbReference>
<evidence type="ECO:0000256" key="5">
    <source>
        <dbReference type="ARBA" id="ARBA00023002"/>
    </source>
</evidence>
<dbReference type="InterPro" id="IPR036291">
    <property type="entry name" value="NAD(P)-bd_dom_sf"/>
</dbReference>
<feature type="domain" description="UDP-glucose/GDP-mannose dehydrogenase C-terminal" evidence="12">
    <location>
        <begin position="320"/>
        <end position="427"/>
    </location>
</feature>
<dbReference type="InterPro" id="IPR014026">
    <property type="entry name" value="UDP-Glc/GDP-Man_DH_dimer"/>
</dbReference>
<evidence type="ECO:0000256" key="1">
    <source>
        <dbReference type="ARBA" id="ARBA00004701"/>
    </source>
</evidence>
<evidence type="ECO:0000256" key="4">
    <source>
        <dbReference type="ARBA" id="ARBA00015132"/>
    </source>
</evidence>
<dbReference type="InterPro" id="IPR017476">
    <property type="entry name" value="UDP-Glc/GDP-Man"/>
</dbReference>
<evidence type="ECO:0000313" key="14">
    <source>
        <dbReference type="Proteomes" id="UP000254602"/>
    </source>
</evidence>
<dbReference type="EMBL" id="UGUY01000001">
    <property type="protein sequence ID" value="SUD69144.1"/>
    <property type="molecule type" value="Genomic_DNA"/>
</dbReference>
<feature type="binding site" evidence="10">
    <location>
        <position position="210"/>
    </location>
    <ligand>
        <name>substrate</name>
    </ligand>
</feature>
<evidence type="ECO:0000313" key="13">
    <source>
        <dbReference type="EMBL" id="SUD69144.1"/>
    </source>
</evidence>
<feature type="binding site" evidence="11">
    <location>
        <position position="35"/>
    </location>
    <ligand>
        <name>NAD(+)</name>
        <dbReference type="ChEBI" id="CHEBI:57540"/>
    </ligand>
</feature>
<dbReference type="InterPro" id="IPR008927">
    <property type="entry name" value="6-PGluconate_DH-like_C_sf"/>
</dbReference>
<dbReference type="Gene3D" id="1.20.5.100">
    <property type="entry name" value="Cytochrome c1, transmembrane anchor, C-terminal"/>
    <property type="match status" value="1"/>
</dbReference>
<evidence type="ECO:0000256" key="7">
    <source>
        <dbReference type="ARBA" id="ARBA00047473"/>
    </source>
</evidence>
<dbReference type="PANTHER" id="PTHR43750">
    <property type="entry name" value="UDP-GLUCOSE 6-DEHYDROGENASE TUAD"/>
    <property type="match status" value="1"/>
</dbReference>
<feature type="binding site" evidence="11">
    <location>
        <position position="269"/>
    </location>
    <ligand>
        <name>NAD(+)</name>
        <dbReference type="ChEBI" id="CHEBI:57540"/>
    </ligand>
</feature>
<dbReference type="SUPFAM" id="SSF48179">
    <property type="entry name" value="6-phosphogluconate dehydrogenase C-terminal domain-like"/>
    <property type="match status" value="1"/>
</dbReference>
<dbReference type="GO" id="GO:0000271">
    <property type="term" value="P:polysaccharide biosynthetic process"/>
    <property type="evidence" value="ECO:0007669"/>
    <property type="project" value="InterPro"/>
</dbReference>
<protein>
    <recommendedName>
        <fullName evidence="4 8">UDP-glucose 6-dehydrogenase</fullName>
        <ecNumber evidence="3 8">1.1.1.22</ecNumber>
    </recommendedName>
</protein>
<organism evidence="13 14">
    <name type="scientific">Pseudomonas putida</name>
    <name type="common">Arthrobacter siderocapsulatus</name>
    <dbReference type="NCBI Taxonomy" id="303"/>
    <lineage>
        <taxon>Bacteria</taxon>
        <taxon>Pseudomonadati</taxon>
        <taxon>Pseudomonadota</taxon>
        <taxon>Gammaproteobacteria</taxon>
        <taxon>Pseudomonadales</taxon>
        <taxon>Pseudomonadaceae</taxon>
        <taxon>Pseudomonas</taxon>
    </lineage>
</organism>
<feature type="binding site" evidence="10">
    <location>
        <position position="263"/>
    </location>
    <ligand>
        <name>substrate</name>
    </ligand>
</feature>
<feature type="binding site" evidence="10">
    <location>
        <position position="327"/>
    </location>
    <ligand>
        <name>substrate</name>
    </ligand>
</feature>
<dbReference type="PIRSF" id="PIRSF000124">
    <property type="entry name" value="UDPglc_GDPman_dh"/>
    <property type="match status" value="1"/>
</dbReference>
<feature type="active site" description="Nucleophile" evidence="9">
    <location>
        <position position="266"/>
    </location>
</feature>
<dbReference type="RefSeq" id="WP_115274401.1">
    <property type="nucleotide sequence ID" value="NZ_UGUY01000001.1"/>
</dbReference>
<keyword evidence="6 8" id="KW-0520">NAD</keyword>
<feature type="binding site" evidence="11">
    <location>
        <position position="158"/>
    </location>
    <ligand>
        <name>NAD(+)</name>
        <dbReference type="ChEBI" id="CHEBI:57540"/>
    </ligand>
</feature>
<dbReference type="GO" id="GO:0003979">
    <property type="term" value="F:UDP-glucose 6-dehydrogenase activity"/>
    <property type="evidence" value="ECO:0007669"/>
    <property type="project" value="UniProtKB-EC"/>
</dbReference>
<dbReference type="Pfam" id="PF00984">
    <property type="entry name" value="UDPG_MGDP_dh"/>
    <property type="match status" value="1"/>
</dbReference>
<dbReference type="EC" id="1.1.1.22" evidence="3 8"/>
<sequence>MDLCVIGAGYVGLVTAACFAGMGNRVVCLERDPQRLAQLRQGQCPIHEPGLQALLQSGIGQGLLSFSDQWQPSLAKAQVVFIAVGTPSQEDGSADLQHVLAVADSLGRHLPRSCLVVNKSTVPVGTAERVARHVMQGLRDRSAGFTVEVASNPEFLKEGSAIDDFMRPDRIIIGTDNEAARQSLQRLYAPFVRNRERILVMSPRAAEFSKYAANAFLATKISFINELAGLCAHLGVDIEQVRHGIGSDRRIGSHFIYAGCGYGGSCFPKDIRALVRTAEQQGYQPAILRAVQARNDQQKTLLFTALQQHFGGFMRGRTVAVWGLAFKPGTDDLREAPSLVLLDALLAAGTRVQACDPVALAGVAERYAQALASGQLKLTDDPYACVEGADALALVTEWKQFRQPDFSRVRGLMRMPVIFDGRNIYDPLELSTLGYLYHGIGRPQAGHCKVTAA</sequence>
<dbReference type="PIRSF" id="PIRSF500134">
    <property type="entry name" value="UDPglc_DH_bac"/>
    <property type="match status" value="1"/>
</dbReference>